<proteinExistence type="predicted"/>
<name>A0A1V1PAK6_9BACT</name>
<evidence type="ECO:0000313" key="3">
    <source>
        <dbReference type="EMBL" id="ETR71796.1"/>
    </source>
</evidence>
<feature type="domain" description="SH3b" evidence="2">
    <location>
        <begin position="116"/>
        <end position="179"/>
    </location>
</feature>
<protein>
    <recommendedName>
        <fullName evidence="2">SH3b domain-containing protein</fullName>
    </recommendedName>
</protein>
<accession>A0A1V1PAK6</accession>
<dbReference type="Gene3D" id="2.30.30.40">
    <property type="entry name" value="SH3 Domains"/>
    <property type="match status" value="1"/>
</dbReference>
<dbReference type="Proteomes" id="UP000189670">
    <property type="component" value="Unassembled WGS sequence"/>
</dbReference>
<keyword evidence="1" id="KW-0732">Signal</keyword>
<dbReference type="EMBL" id="ATBP01000221">
    <property type="protein sequence ID" value="ETR71796.1"/>
    <property type="molecule type" value="Genomic_DNA"/>
</dbReference>
<evidence type="ECO:0000256" key="1">
    <source>
        <dbReference type="SAM" id="SignalP"/>
    </source>
</evidence>
<gene>
    <name evidence="3" type="ORF">OMM_02221</name>
</gene>
<feature type="chain" id="PRO_5010739490" description="SH3b domain-containing protein" evidence="1">
    <location>
        <begin position="21"/>
        <end position="183"/>
    </location>
</feature>
<organism evidence="3 4">
    <name type="scientific">Candidatus Magnetoglobus multicellularis str. Araruama</name>
    <dbReference type="NCBI Taxonomy" id="890399"/>
    <lineage>
        <taxon>Bacteria</taxon>
        <taxon>Pseudomonadati</taxon>
        <taxon>Thermodesulfobacteriota</taxon>
        <taxon>Desulfobacteria</taxon>
        <taxon>Desulfobacterales</taxon>
        <taxon>Desulfobacteraceae</taxon>
        <taxon>Candidatus Magnetoglobus</taxon>
    </lineage>
</organism>
<evidence type="ECO:0000313" key="4">
    <source>
        <dbReference type="Proteomes" id="UP000189670"/>
    </source>
</evidence>
<feature type="signal peptide" evidence="1">
    <location>
        <begin position="1"/>
        <end position="20"/>
    </location>
</feature>
<dbReference type="InterPro" id="IPR003646">
    <property type="entry name" value="SH3-like_bac-type"/>
</dbReference>
<comment type="caution">
    <text evidence="3">The sequence shown here is derived from an EMBL/GenBank/DDBJ whole genome shotgun (WGS) entry which is preliminary data.</text>
</comment>
<reference evidence="4" key="1">
    <citation type="submission" date="2012-11" db="EMBL/GenBank/DDBJ databases">
        <authorList>
            <person name="Lucero-Rivera Y.E."/>
            <person name="Tovar-Ramirez D."/>
        </authorList>
    </citation>
    <scope>NUCLEOTIDE SEQUENCE [LARGE SCALE GENOMIC DNA]</scope>
    <source>
        <strain evidence="4">Araruama</strain>
    </source>
</reference>
<dbReference type="AlphaFoldDB" id="A0A1V1PAK6"/>
<dbReference type="Pfam" id="PF08239">
    <property type="entry name" value="SH3_3"/>
    <property type="match status" value="1"/>
</dbReference>
<sequence length="183" mass="20671">MKACLRFICLLIMTITLSNCSLVLNKIIPGISDLETTDKKHKILAHSSTDHVTHTARTVETSSNVIDDLDLENDYSTSLPEASSTINNDYTPSPVCRGDKVTKHWHDLKKVVVIIDGLNIRNHYGLNQAIIAKANRCDKLTVLDKRIEKLSGNKRYRSRGWLKIKTQNGTTGWVASWYTQYVD</sequence>
<evidence type="ECO:0000259" key="2">
    <source>
        <dbReference type="Pfam" id="PF08239"/>
    </source>
</evidence>